<feature type="repeat" description="TPR" evidence="3">
    <location>
        <begin position="84"/>
        <end position="117"/>
    </location>
</feature>
<dbReference type="Pfam" id="PF01075">
    <property type="entry name" value="Glyco_transf_9"/>
    <property type="match status" value="1"/>
</dbReference>
<dbReference type="SUPFAM" id="SSF53756">
    <property type="entry name" value="UDP-Glycosyltransferase/glycogen phosphorylase"/>
    <property type="match status" value="1"/>
</dbReference>
<organism evidence="4 5">
    <name type="scientific">Burkholderia plantarii</name>
    <dbReference type="NCBI Taxonomy" id="41899"/>
    <lineage>
        <taxon>Bacteria</taxon>
        <taxon>Pseudomonadati</taxon>
        <taxon>Pseudomonadota</taxon>
        <taxon>Betaproteobacteria</taxon>
        <taxon>Burkholderiales</taxon>
        <taxon>Burkholderiaceae</taxon>
        <taxon>Burkholderia</taxon>
    </lineage>
</organism>
<dbReference type="AlphaFoldDB" id="A0A0B6S9U7"/>
<dbReference type="PROSITE" id="PS50005">
    <property type="entry name" value="TPR"/>
    <property type="match status" value="7"/>
</dbReference>
<feature type="repeat" description="TPR" evidence="3">
    <location>
        <begin position="152"/>
        <end position="185"/>
    </location>
</feature>
<evidence type="ECO:0000313" key="4">
    <source>
        <dbReference type="EMBL" id="AJK50060.1"/>
    </source>
</evidence>
<name>A0A0B6S9U7_BURPL</name>
<protein>
    <submittedName>
        <fullName evidence="4">TPR domain protein</fullName>
    </submittedName>
</protein>
<dbReference type="KEGG" id="bgp:BGL_2c19960"/>
<keyword evidence="2 3" id="KW-0802">TPR repeat</keyword>
<dbReference type="InterPro" id="IPR011990">
    <property type="entry name" value="TPR-like_helical_dom_sf"/>
</dbReference>
<proteinExistence type="predicted"/>
<reference evidence="5" key="1">
    <citation type="submission" date="2011-03" db="EMBL/GenBank/DDBJ databases">
        <authorList>
            <person name="Voget S."/>
            <person name="Streit W.R."/>
            <person name="Jaeger K.E."/>
            <person name="Daniel R."/>
        </authorList>
    </citation>
    <scope>NUCLEOTIDE SEQUENCE [LARGE SCALE GENOMIC DNA]</scope>
    <source>
        <strain evidence="5">PG1</strain>
    </source>
</reference>
<sequence length="730" mass="79025">MAGQASEARTTAPSTVATDLKRARNAHETGRFGDAARDYRAVLDQDPAHPEALHLFGVLQFQRGDAAEAEALLRQALTVLPSQVRARSDLGGVIGAQGRLEEALEHFAAALRLDPDDLVTLVRQANTLLELRRHAAALAAYDRALAVSPLAIDALCNRGGALRALRRHDEALDTYDRALMVDPNSCEAWFNRGLALRDLARHGEALQAFERAGELRPGVAVILAMRGHALLALDRPGEALAALNEAIAADPSRLDALSGSAAALEALGRHDEALARCERVLAVDPAHPPALAGRANALLRAGRHAEALAGYDAALAIEPDALDILCNRAAALRALGRRDEALAVCDAVHARDARYVDAWAGRAGVLRELGRHDEALAAAERVVALRPEQAAGWLELGRLRQELGRTVDALAAYDHALRLNPVQADAHLARAALLLADGDFTRGWADYEWRLDDPRRAREARVFTQPAWHGDTALDGRTILLHAELDPDETLQLCRYAPLVAARGARVVLEVPPPLRELMGSLAGVAQVVARGDVLPDFDCHCPLPSLPRALRTELATIPGETPYLHADPARARQWATRLGAPARRRVGLAWRGNPGHHDAGARAIAPARLQPWFTRDIEWIALQVPDEKEDEAALAATPLRRVDDDLISLADLAALLPSLDLVITMDSAVAHLAGALGRPVWVLLPRPAESRWLRERADSPWYPTARLFRQTEAGRWDDVVDAVGRALDA</sequence>
<keyword evidence="5" id="KW-1185">Reference proteome</keyword>
<dbReference type="Pfam" id="PF13181">
    <property type="entry name" value="TPR_8"/>
    <property type="match status" value="1"/>
</dbReference>
<keyword evidence="1" id="KW-0677">Repeat</keyword>
<evidence type="ECO:0000313" key="5">
    <source>
        <dbReference type="Proteomes" id="UP000031838"/>
    </source>
</evidence>
<dbReference type="HOGENOM" id="CLU_010140_1_0_4"/>
<feature type="repeat" description="TPR" evidence="3">
    <location>
        <begin position="356"/>
        <end position="389"/>
    </location>
</feature>
<feature type="repeat" description="TPR" evidence="3">
    <location>
        <begin position="288"/>
        <end position="321"/>
    </location>
</feature>
<evidence type="ECO:0000256" key="2">
    <source>
        <dbReference type="ARBA" id="ARBA00022803"/>
    </source>
</evidence>
<gene>
    <name evidence="4" type="ORF">BGL_2c19960</name>
</gene>
<dbReference type="Pfam" id="PF14559">
    <property type="entry name" value="TPR_19"/>
    <property type="match status" value="2"/>
</dbReference>
<dbReference type="Pfam" id="PF13432">
    <property type="entry name" value="TPR_16"/>
    <property type="match status" value="1"/>
</dbReference>
<feature type="repeat" description="TPR" evidence="3">
    <location>
        <begin position="50"/>
        <end position="83"/>
    </location>
</feature>
<dbReference type="Pfam" id="PF13428">
    <property type="entry name" value="TPR_14"/>
    <property type="match status" value="1"/>
</dbReference>
<dbReference type="Proteomes" id="UP000031838">
    <property type="component" value="Chromosome 2"/>
</dbReference>
<dbReference type="RefSeq" id="WP_042629542.1">
    <property type="nucleotide sequence ID" value="NZ_CP002581.1"/>
</dbReference>
<accession>A0A0B6S9U7</accession>
<feature type="repeat" description="TPR" evidence="3">
    <location>
        <begin position="390"/>
        <end position="423"/>
    </location>
</feature>
<reference evidence="4 5" key="2">
    <citation type="journal article" date="2016" name="Appl. Microbiol. Biotechnol.">
        <title>Mutations improving production and secretion of extracellular lipase by Burkholderia glumae PG1.</title>
        <authorList>
            <person name="Knapp A."/>
            <person name="Voget S."/>
            <person name="Gao R."/>
            <person name="Zaburannyi N."/>
            <person name="Krysciak D."/>
            <person name="Breuer M."/>
            <person name="Hauer B."/>
            <person name="Streit W.R."/>
            <person name="Muller R."/>
            <person name="Daniel R."/>
            <person name="Jaeger K.E."/>
        </authorList>
    </citation>
    <scope>NUCLEOTIDE SEQUENCE [LARGE SCALE GENOMIC DNA]</scope>
    <source>
        <strain evidence="4 5">PG1</strain>
    </source>
</reference>
<dbReference type="Gene3D" id="3.40.50.2000">
    <property type="entry name" value="Glycogen Phosphorylase B"/>
    <property type="match status" value="1"/>
</dbReference>
<dbReference type="InterPro" id="IPR002201">
    <property type="entry name" value="Glyco_trans_9"/>
</dbReference>
<evidence type="ECO:0000256" key="3">
    <source>
        <dbReference type="PROSITE-ProRule" id="PRU00339"/>
    </source>
</evidence>
<dbReference type="SUPFAM" id="SSF48452">
    <property type="entry name" value="TPR-like"/>
    <property type="match status" value="2"/>
</dbReference>
<dbReference type="SMART" id="SM00028">
    <property type="entry name" value="TPR"/>
    <property type="match status" value="12"/>
</dbReference>
<dbReference type="InterPro" id="IPR050498">
    <property type="entry name" value="Ycf3"/>
</dbReference>
<dbReference type="InterPro" id="IPR013105">
    <property type="entry name" value="TPR_2"/>
</dbReference>
<dbReference type="PROSITE" id="PS50293">
    <property type="entry name" value="TPR_REGION"/>
    <property type="match status" value="1"/>
</dbReference>
<dbReference type="GO" id="GO:0016757">
    <property type="term" value="F:glycosyltransferase activity"/>
    <property type="evidence" value="ECO:0007669"/>
    <property type="project" value="InterPro"/>
</dbReference>
<dbReference type="Pfam" id="PF07719">
    <property type="entry name" value="TPR_2"/>
    <property type="match status" value="1"/>
</dbReference>
<dbReference type="PANTHER" id="PTHR44858">
    <property type="entry name" value="TETRATRICOPEPTIDE REPEAT PROTEIN 6"/>
    <property type="match status" value="1"/>
</dbReference>
<dbReference type="InterPro" id="IPR019734">
    <property type="entry name" value="TPR_rpt"/>
</dbReference>
<feature type="repeat" description="TPR" evidence="3">
    <location>
        <begin position="186"/>
        <end position="219"/>
    </location>
</feature>
<dbReference type="EMBL" id="CP002581">
    <property type="protein sequence ID" value="AJK50060.1"/>
    <property type="molecule type" value="Genomic_DNA"/>
</dbReference>
<dbReference type="Gene3D" id="1.25.40.10">
    <property type="entry name" value="Tetratricopeptide repeat domain"/>
    <property type="match status" value="5"/>
</dbReference>
<dbReference type="PANTHER" id="PTHR44858:SF1">
    <property type="entry name" value="UDP-N-ACETYLGLUCOSAMINE--PEPTIDE N-ACETYLGLUCOSAMINYLTRANSFERASE SPINDLY-RELATED"/>
    <property type="match status" value="1"/>
</dbReference>
<evidence type="ECO:0000256" key="1">
    <source>
        <dbReference type="ARBA" id="ARBA00022737"/>
    </source>
</evidence>